<dbReference type="AlphaFoldDB" id="E6VQN5"/>
<dbReference type="HOGENOM" id="CLU_067089_1_1_7"/>
<dbReference type="EMBL" id="CP002431">
    <property type="protein sequence ID" value="ADU61762.1"/>
    <property type="molecule type" value="Genomic_DNA"/>
</dbReference>
<dbReference type="STRING" id="643562.Daes_0745"/>
<gene>
    <name evidence="1" type="ordered locus">Daes_0745</name>
</gene>
<evidence type="ECO:0000313" key="1">
    <source>
        <dbReference type="EMBL" id="ADU61762.1"/>
    </source>
</evidence>
<reference evidence="1 2" key="2">
    <citation type="journal article" date="2014" name="Genome Announc.">
        <title>Complete Genome Sequence of the Subsurface, Mesophilic Sulfate-Reducing Bacterium Desulfovibrio aespoeensis Aspo-2.</title>
        <authorList>
            <person name="Pedersen K."/>
            <person name="Bengtsson A."/>
            <person name="Edlund J."/>
            <person name="Rabe L."/>
            <person name="Hazen T."/>
            <person name="Chakraborty R."/>
            <person name="Goodwin L."/>
            <person name="Shapiro N."/>
        </authorList>
    </citation>
    <scope>NUCLEOTIDE SEQUENCE [LARGE SCALE GENOMIC DNA]</scope>
    <source>
        <strain evidence="2">ATCC 700646 / DSM 10631 / Aspo-2</strain>
    </source>
</reference>
<reference evidence="2" key="1">
    <citation type="submission" date="2010-12" db="EMBL/GenBank/DDBJ databases">
        <title>Complete sequence of Desulfovibrio aespoeensis Aspo-2.</title>
        <authorList>
            <consortium name="US DOE Joint Genome Institute"/>
            <person name="Lucas S."/>
            <person name="Copeland A."/>
            <person name="Lapidus A."/>
            <person name="Cheng J.-F."/>
            <person name="Goodwin L."/>
            <person name="Pitluck S."/>
            <person name="Chertkov O."/>
            <person name="Misra M."/>
            <person name="Detter J.C."/>
            <person name="Han C."/>
            <person name="Tapia R."/>
            <person name="Land M."/>
            <person name="Hauser L."/>
            <person name="Kyrpides N."/>
            <person name="Ivanova N."/>
            <person name="Ovchinnikova G."/>
            <person name="Pedersen K."/>
            <person name="Jagevall S."/>
            <person name="Hazen T."/>
            <person name="Woyke T."/>
        </authorList>
    </citation>
    <scope>NUCLEOTIDE SEQUENCE [LARGE SCALE GENOMIC DNA]</scope>
    <source>
        <strain evidence="2">ATCC 700646 / DSM 10631 / Aspo-2</strain>
    </source>
</reference>
<dbReference type="eggNOG" id="ENOG50333S7">
    <property type="taxonomic scope" value="Bacteria"/>
</dbReference>
<protein>
    <recommendedName>
        <fullName evidence="3">Abi family protein</fullName>
    </recommendedName>
</protein>
<accession>E6VQN5</accession>
<dbReference type="RefSeq" id="WP_013513693.1">
    <property type="nucleotide sequence ID" value="NC_014844.1"/>
</dbReference>
<dbReference type="Proteomes" id="UP000002191">
    <property type="component" value="Chromosome"/>
</dbReference>
<name>E6VQN5_PSEA9</name>
<proteinExistence type="predicted"/>
<sequence length="212" mass="24782">MERLQPYKLPRNVNPDEGDYDWLLRYVWNIKLCESLYPGLQNLEIALRNAIHNTLSKAYETEFWFLKEGLLKVGESEQIRRAERLIPTGKRKIAGKYVAELGFGFWVSLLHKRYHDSLVPKIMKTAFPGKAHPMKRSLVAGELDTIRKLRNRVFHHEPIWNNPRLAVLHNQILQYVAWLNYELFIVTRGVDGFETIHQSGTTPYKEIIAEIG</sequence>
<evidence type="ECO:0000313" key="2">
    <source>
        <dbReference type="Proteomes" id="UP000002191"/>
    </source>
</evidence>
<dbReference type="OrthoDB" id="9813050at2"/>
<dbReference type="KEGG" id="das:Daes_0745"/>
<keyword evidence="2" id="KW-1185">Reference proteome</keyword>
<evidence type="ECO:0008006" key="3">
    <source>
        <dbReference type="Google" id="ProtNLM"/>
    </source>
</evidence>
<organism evidence="1 2">
    <name type="scientific">Pseudodesulfovibrio aespoeensis (strain ATCC 700646 / DSM 10631 / Aspo-2)</name>
    <name type="common">Desulfovibrio aespoeensis</name>
    <dbReference type="NCBI Taxonomy" id="643562"/>
    <lineage>
        <taxon>Bacteria</taxon>
        <taxon>Pseudomonadati</taxon>
        <taxon>Thermodesulfobacteriota</taxon>
        <taxon>Desulfovibrionia</taxon>
        <taxon>Desulfovibrionales</taxon>
        <taxon>Desulfovibrionaceae</taxon>
    </lineage>
</organism>